<accession>X0XAT9</accession>
<name>X0XAT9_9ZZZZ</name>
<proteinExistence type="predicted"/>
<dbReference type="AlphaFoldDB" id="X0XAT9"/>
<organism evidence="1">
    <name type="scientific">marine sediment metagenome</name>
    <dbReference type="NCBI Taxonomy" id="412755"/>
    <lineage>
        <taxon>unclassified sequences</taxon>
        <taxon>metagenomes</taxon>
        <taxon>ecological metagenomes</taxon>
    </lineage>
</organism>
<evidence type="ECO:0000313" key="1">
    <source>
        <dbReference type="EMBL" id="GAG40200.1"/>
    </source>
</evidence>
<feature type="non-terminal residue" evidence="1">
    <location>
        <position position="169"/>
    </location>
</feature>
<protein>
    <submittedName>
        <fullName evidence="1">Uncharacterized protein</fullName>
    </submittedName>
</protein>
<sequence>MDFSLYYRKTKNNDLFHCLEESQLGLINLQNYVPLYEKFFSLNTSNFNSINLNQKYYLEKINHTLTKNTLNVNVTDNSNNSIQREIFCKFSPLLDPLKFLTGKYDLSANIPIELPTYNSNNKFPKLLDKNNSAYVDAFFTYLSSQLLHQNNFINSIDYYGAFIGNQEKF</sequence>
<gene>
    <name evidence="1" type="ORF">S01H1_71308</name>
</gene>
<dbReference type="EMBL" id="BARS01047477">
    <property type="protein sequence ID" value="GAG40200.1"/>
    <property type="molecule type" value="Genomic_DNA"/>
</dbReference>
<reference evidence="1" key="1">
    <citation type="journal article" date="2014" name="Front. Microbiol.">
        <title>High frequency of phylogenetically diverse reductive dehalogenase-homologous genes in deep subseafloor sedimentary metagenomes.</title>
        <authorList>
            <person name="Kawai M."/>
            <person name="Futagami T."/>
            <person name="Toyoda A."/>
            <person name="Takaki Y."/>
            <person name="Nishi S."/>
            <person name="Hori S."/>
            <person name="Arai W."/>
            <person name="Tsubouchi T."/>
            <person name="Morono Y."/>
            <person name="Uchiyama I."/>
            <person name="Ito T."/>
            <person name="Fujiyama A."/>
            <person name="Inagaki F."/>
            <person name="Takami H."/>
        </authorList>
    </citation>
    <scope>NUCLEOTIDE SEQUENCE</scope>
    <source>
        <strain evidence="1">Expedition CK06-06</strain>
    </source>
</reference>
<comment type="caution">
    <text evidence="1">The sequence shown here is derived from an EMBL/GenBank/DDBJ whole genome shotgun (WGS) entry which is preliminary data.</text>
</comment>